<organism evidence="1">
    <name type="scientific">Arundo donax</name>
    <name type="common">Giant reed</name>
    <name type="synonym">Donax arundinaceus</name>
    <dbReference type="NCBI Taxonomy" id="35708"/>
    <lineage>
        <taxon>Eukaryota</taxon>
        <taxon>Viridiplantae</taxon>
        <taxon>Streptophyta</taxon>
        <taxon>Embryophyta</taxon>
        <taxon>Tracheophyta</taxon>
        <taxon>Spermatophyta</taxon>
        <taxon>Magnoliopsida</taxon>
        <taxon>Liliopsida</taxon>
        <taxon>Poales</taxon>
        <taxon>Poaceae</taxon>
        <taxon>PACMAD clade</taxon>
        <taxon>Arundinoideae</taxon>
        <taxon>Arundineae</taxon>
        <taxon>Arundo</taxon>
    </lineage>
</organism>
<name>A0A0A9BTP3_ARUDO</name>
<reference evidence="1" key="2">
    <citation type="journal article" date="2015" name="Data Brief">
        <title>Shoot transcriptome of the giant reed, Arundo donax.</title>
        <authorList>
            <person name="Barrero R.A."/>
            <person name="Guerrero F.D."/>
            <person name="Moolhuijzen P."/>
            <person name="Goolsby J.A."/>
            <person name="Tidwell J."/>
            <person name="Bellgard S.E."/>
            <person name="Bellgard M.I."/>
        </authorList>
    </citation>
    <scope>NUCLEOTIDE SEQUENCE</scope>
    <source>
        <tissue evidence="1">Shoot tissue taken approximately 20 cm above the soil surface</tissue>
    </source>
</reference>
<proteinExistence type="predicted"/>
<sequence length="38" mass="4123">MWLGPAGNCVSAPVLLPRHLPPVCLLESLVHLVRSLFS</sequence>
<dbReference type="EMBL" id="GBRH01231229">
    <property type="protein sequence ID" value="JAD66666.1"/>
    <property type="molecule type" value="Transcribed_RNA"/>
</dbReference>
<reference evidence="1" key="1">
    <citation type="submission" date="2014-09" db="EMBL/GenBank/DDBJ databases">
        <authorList>
            <person name="Magalhaes I.L.F."/>
            <person name="Oliveira U."/>
            <person name="Santos F.R."/>
            <person name="Vidigal T.H.D.A."/>
            <person name="Brescovit A.D."/>
            <person name="Santos A.J."/>
        </authorList>
    </citation>
    <scope>NUCLEOTIDE SEQUENCE</scope>
    <source>
        <tissue evidence="1">Shoot tissue taken approximately 20 cm above the soil surface</tissue>
    </source>
</reference>
<accession>A0A0A9BTP3</accession>
<dbReference type="AlphaFoldDB" id="A0A0A9BTP3"/>
<protein>
    <submittedName>
        <fullName evidence="1">Uncharacterized protein</fullName>
    </submittedName>
</protein>
<evidence type="ECO:0000313" key="1">
    <source>
        <dbReference type="EMBL" id="JAD66666.1"/>
    </source>
</evidence>